<evidence type="ECO:0000256" key="1">
    <source>
        <dbReference type="SAM" id="MobiDB-lite"/>
    </source>
</evidence>
<evidence type="ECO:0000313" key="2">
    <source>
        <dbReference type="EMBL" id="GFT64647.1"/>
    </source>
</evidence>
<dbReference type="Proteomes" id="UP000887013">
    <property type="component" value="Unassembled WGS sequence"/>
</dbReference>
<reference evidence="2" key="1">
    <citation type="submission" date="2020-08" db="EMBL/GenBank/DDBJ databases">
        <title>Multicomponent nature underlies the extraordinary mechanical properties of spider dragline silk.</title>
        <authorList>
            <person name="Kono N."/>
            <person name="Nakamura H."/>
            <person name="Mori M."/>
            <person name="Yoshida Y."/>
            <person name="Ohtoshi R."/>
            <person name="Malay A.D."/>
            <person name="Moran D.A.P."/>
            <person name="Tomita M."/>
            <person name="Numata K."/>
            <person name="Arakawa K."/>
        </authorList>
    </citation>
    <scope>NUCLEOTIDE SEQUENCE</scope>
</reference>
<name>A0A8X6U057_NEPPI</name>
<comment type="caution">
    <text evidence="2">The sequence shown here is derived from an EMBL/GenBank/DDBJ whole genome shotgun (WGS) entry which is preliminary data.</text>
</comment>
<dbReference type="EMBL" id="BMAW01068468">
    <property type="protein sequence ID" value="GFT64647.1"/>
    <property type="molecule type" value="Genomic_DNA"/>
</dbReference>
<accession>A0A8X6U057</accession>
<sequence>MIVSVCDSLTGHLDIRPKTLKIPLVLKCHTGDYKHRHNPRIPRHAIKSVFFTTRVRYRWKIFFQDCYREDCAENPKQAEAKSPDTGALISCDNPGDYHKK</sequence>
<gene>
    <name evidence="2" type="ORF">NPIL_323921</name>
</gene>
<evidence type="ECO:0000313" key="3">
    <source>
        <dbReference type="Proteomes" id="UP000887013"/>
    </source>
</evidence>
<keyword evidence="3" id="KW-1185">Reference proteome</keyword>
<proteinExistence type="predicted"/>
<organism evidence="2 3">
    <name type="scientific">Nephila pilipes</name>
    <name type="common">Giant wood spider</name>
    <name type="synonym">Nephila maculata</name>
    <dbReference type="NCBI Taxonomy" id="299642"/>
    <lineage>
        <taxon>Eukaryota</taxon>
        <taxon>Metazoa</taxon>
        <taxon>Ecdysozoa</taxon>
        <taxon>Arthropoda</taxon>
        <taxon>Chelicerata</taxon>
        <taxon>Arachnida</taxon>
        <taxon>Araneae</taxon>
        <taxon>Araneomorphae</taxon>
        <taxon>Entelegynae</taxon>
        <taxon>Araneoidea</taxon>
        <taxon>Nephilidae</taxon>
        <taxon>Nephila</taxon>
    </lineage>
</organism>
<protein>
    <submittedName>
        <fullName evidence="2">Uncharacterized protein</fullName>
    </submittedName>
</protein>
<feature type="region of interest" description="Disordered" evidence="1">
    <location>
        <begin position="76"/>
        <end position="100"/>
    </location>
</feature>
<dbReference type="AlphaFoldDB" id="A0A8X6U057"/>